<organism evidence="1">
    <name type="scientific">Pongo abelii</name>
    <name type="common">Sumatran orangutan</name>
    <name type="synonym">Pongo pygmaeus abelii</name>
    <dbReference type="NCBI Taxonomy" id="9601"/>
    <lineage>
        <taxon>Eukaryota</taxon>
        <taxon>Metazoa</taxon>
        <taxon>Chordata</taxon>
        <taxon>Craniata</taxon>
        <taxon>Vertebrata</taxon>
        <taxon>Euteleostomi</taxon>
        <taxon>Mammalia</taxon>
        <taxon>Eutheria</taxon>
        <taxon>Euarchontoglires</taxon>
        <taxon>Primates</taxon>
        <taxon>Haplorrhini</taxon>
        <taxon>Catarrhini</taxon>
        <taxon>Hominidae</taxon>
        <taxon>Pongo</taxon>
    </lineage>
</organism>
<dbReference type="EMBL" id="NDHI03003467">
    <property type="protein sequence ID" value="PNJ41508.1"/>
    <property type="molecule type" value="Genomic_DNA"/>
</dbReference>
<accession>A0A2J8U8A9</accession>
<protein>
    <submittedName>
        <fullName evidence="1">IRF3 isoform 28</fullName>
    </submittedName>
</protein>
<dbReference type="AlphaFoldDB" id="A0A2J8U8A9"/>
<comment type="caution">
    <text evidence="1">The sequence shown here is derived from an EMBL/GenBank/DDBJ whole genome shotgun (WGS) entry which is preliminary data.</text>
</comment>
<name>A0A2J8U8A9_PONAB</name>
<evidence type="ECO:0000313" key="1">
    <source>
        <dbReference type="EMBL" id="PNJ41508.1"/>
    </source>
</evidence>
<proteinExistence type="predicted"/>
<gene>
    <name evidence="1" type="ORF">CR201_G0029653</name>
</gene>
<feature type="non-terminal residue" evidence="1">
    <location>
        <position position="1"/>
    </location>
</feature>
<reference evidence="1" key="1">
    <citation type="submission" date="2017-12" db="EMBL/GenBank/DDBJ databases">
        <title>High-resolution comparative analysis of great ape genomes.</title>
        <authorList>
            <person name="Pollen A."/>
            <person name="Hastie A."/>
            <person name="Hormozdiari F."/>
            <person name="Dougherty M."/>
            <person name="Liu R."/>
            <person name="Chaisson M."/>
            <person name="Hoppe E."/>
            <person name="Hill C."/>
            <person name="Pang A."/>
            <person name="Hillier L."/>
            <person name="Baker C."/>
            <person name="Armstrong J."/>
            <person name="Shendure J."/>
            <person name="Paten B."/>
            <person name="Wilson R."/>
            <person name="Chao H."/>
            <person name="Schneider V."/>
            <person name="Ventura M."/>
            <person name="Kronenberg Z."/>
            <person name="Murali S."/>
            <person name="Gordon D."/>
            <person name="Cantsilieris S."/>
            <person name="Munson K."/>
            <person name="Nelson B."/>
            <person name="Raja A."/>
            <person name="Underwood J."/>
            <person name="Diekhans M."/>
            <person name="Fiddes I."/>
            <person name="Haussler D."/>
            <person name="Eichler E."/>
        </authorList>
    </citation>
    <scope>NUCLEOTIDE SEQUENCE [LARGE SCALE GENOMIC DNA]</scope>
    <source>
        <strain evidence="1">Susie</strain>
    </source>
</reference>
<sequence>HGLRQDAQQEDFGIFQVRARTWDAGNPELRAGRKGLLVGRAEKAEVAREGRASANAGLGRGHWCIRSREG</sequence>